<organism evidence="3 4">
    <name type="scientific">Lentilactobacillus curieae</name>
    <dbReference type="NCBI Taxonomy" id="1138822"/>
    <lineage>
        <taxon>Bacteria</taxon>
        <taxon>Bacillati</taxon>
        <taxon>Bacillota</taxon>
        <taxon>Bacilli</taxon>
        <taxon>Lactobacillales</taxon>
        <taxon>Lactobacillaceae</taxon>
        <taxon>Lentilactobacillus</taxon>
    </lineage>
</organism>
<keyword evidence="4" id="KW-1185">Reference proteome</keyword>
<accession>A0A1S6QJG1</accession>
<evidence type="ECO:0000313" key="4">
    <source>
        <dbReference type="Proteomes" id="UP000030361"/>
    </source>
</evidence>
<name>A0A1S6QJG1_9LACO</name>
<dbReference type="EMBL" id="CP018906">
    <property type="protein sequence ID" value="AQW21768.1"/>
    <property type="molecule type" value="Genomic_DNA"/>
</dbReference>
<keyword evidence="1" id="KW-0175">Coiled coil</keyword>
<dbReference type="Proteomes" id="UP000030361">
    <property type="component" value="Chromosome"/>
</dbReference>
<evidence type="ECO:0000313" key="3">
    <source>
        <dbReference type="EMBL" id="AQW21768.1"/>
    </source>
</evidence>
<dbReference type="OrthoDB" id="2300524at2"/>
<keyword evidence="2" id="KW-0472">Membrane</keyword>
<keyword evidence="2" id="KW-0812">Transmembrane</keyword>
<sequence>MRMLGLTIEDWASLIGVVGSISGIVFYLFRVIVVKPMSDKSQALNTAIESLTKEVKSMRQQEEAEHENYEGKLHSHDIQLARHEEEIKTLFRHTDDN</sequence>
<gene>
    <name evidence="3" type="ORF">PL11_007505</name>
</gene>
<evidence type="ECO:0000256" key="2">
    <source>
        <dbReference type="SAM" id="Phobius"/>
    </source>
</evidence>
<evidence type="ECO:0000256" key="1">
    <source>
        <dbReference type="SAM" id="Coils"/>
    </source>
</evidence>
<protein>
    <submittedName>
        <fullName evidence="3">Uncharacterized protein</fullName>
    </submittedName>
</protein>
<reference evidence="3 4" key="1">
    <citation type="journal article" date="2015" name="Genome Announc.">
        <title>Genome Sequence of Lactobacillus curieae CCTCC M 2011381T, a Novel Producer of Gamma-aminobutyric Acid.</title>
        <authorList>
            <person name="Wang Y."/>
            <person name="Wang Y."/>
            <person name="Lang C."/>
            <person name="Wei D."/>
            <person name="Xu P."/>
            <person name="Xie J."/>
        </authorList>
    </citation>
    <scope>NUCLEOTIDE SEQUENCE [LARGE SCALE GENOMIC DNA]</scope>
    <source>
        <strain evidence="3 4">CCTCC M 2011381</strain>
    </source>
</reference>
<dbReference type="KEGG" id="lcu:PL11_007505"/>
<proteinExistence type="predicted"/>
<dbReference type="AlphaFoldDB" id="A0A1S6QJG1"/>
<dbReference type="RefSeq" id="WP_035167626.1">
    <property type="nucleotide sequence ID" value="NZ_CP018906.1"/>
</dbReference>
<feature type="coiled-coil region" evidence="1">
    <location>
        <begin position="41"/>
        <end position="86"/>
    </location>
</feature>
<keyword evidence="2" id="KW-1133">Transmembrane helix</keyword>
<feature type="transmembrane region" description="Helical" evidence="2">
    <location>
        <begin position="12"/>
        <end position="33"/>
    </location>
</feature>